<accession>A0ABN0T0Y5</accession>
<keyword evidence="4" id="KW-1185">Reference proteome</keyword>
<evidence type="ECO:0000256" key="1">
    <source>
        <dbReference type="SAM" id="SignalP"/>
    </source>
</evidence>
<dbReference type="InterPro" id="IPR033399">
    <property type="entry name" value="TP_0789-like"/>
</dbReference>
<dbReference type="PANTHER" id="PTHR37507:SF2">
    <property type="entry name" value="SPORULATION PROTEIN YDCC"/>
    <property type="match status" value="1"/>
</dbReference>
<dbReference type="InterPro" id="IPR052944">
    <property type="entry name" value="Sporulation_related"/>
</dbReference>
<dbReference type="PANTHER" id="PTHR37507">
    <property type="entry name" value="SPORULATION PROTEIN YDCC"/>
    <property type="match status" value="1"/>
</dbReference>
<feature type="domain" description="Uncharacterized protein TP-0789" evidence="2">
    <location>
        <begin position="90"/>
        <end position="272"/>
    </location>
</feature>
<evidence type="ECO:0000313" key="3">
    <source>
        <dbReference type="EMBL" id="GAA0208857.1"/>
    </source>
</evidence>
<name>A0ABN0T0Y5_9GAMM</name>
<sequence>MKSKVLQSLLITATVMLASSNLQAGEANKRIAAISDPQQKGLAIAQEMKAHNTGWDDSEAKMVMTLRDKGGSETDRKVRVKSLEVDGDGDKGLSIFDEPRDVEGTAFLTYSHIEGNDDQWLYLPALKRVKRISSSNKSGPWMGSEFAYEDLSSFEVEKYDYKFVREDELNGEKVYVVESYPKYDNSGYSKTITWVDQEHFRVHRIEFFDKKGDALKTMNVSDYKLYLDKFWRGHKQVMTNHQTGKSTVVTWSDYQFNTGLDEKDFNKSSLKRAR</sequence>
<protein>
    <submittedName>
        <fullName evidence="3">Outer membrane lipoprotein-sorting protein</fullName>
    </submittedName>
</protein>
<keyword evidence="1" id="KW-0732">Signal</keyword>
<reference evidence="3 4" key="1">
    <citation type="journal article" date="2019" name="Int. J. Syst. Evol. Microbiol.">
        <title>The Global Catalogue of Microorganisms (GCM) 10K type strain sequencing project: providing services to taxonomists for standard genome sequencing and annotation.</title>
        <authorList>
            <consortium name="The Broad Institute Genomics Platform"/>
            <consortium name="The Broad Institute Genome Sequencing Center for Infectious Disease"/>
            <person name="Wu L."/>
            <person name="Ma J."/>
        </authorList>
    </citation>
    <scope>NUCLEOTIDE SEQUENCE [LARGE SCALE GENOMIC DNA]</scope>
    <source>
        <strain evidence="3 4">JCM 16211</strain>
    </source>
</reference>
<dbReference type="CDD" id="cd16329">
    <property type="entry name" value="LolA_like"/>
    <property type="match status" value="1"/>
</dbReference>
<feature type="chain" id="PRO_5046218471" evidence="1">
    <location>
        <begin position="25"/>
        <end position="274"/>
    </location>
</feature>
<evidence type="ECO:0000313" key="4">
    <source>
        <dbReference type="Proteomes" id="UP001501221"/>
    </source>
</evidence>
<feature type="signal peptide" evidence="1">
    <location>
        <begin position="1"/>
        <end position="24"/>
    </location>
</feature>
<dbReference type="EMBL" id="BAAAFM010000003">
    <property type="protein sequence ID" value="GAA0208857.1"/>
    <property type="molecule type" value="Genomic_DNA"/>
</dbReference>
<gene>
    <name evidence="3" type="ORF">GCM10009123_15400</name>
</gene>
<organism evidence="3 4">
    <name type="scientific">Kangiella japonica</name>
    <dbReference type="NCBI Taxonomy" id="647384"/>
    <lineage>
        <taxon>Bacteria</taxon>
        <taxon>Pseudomonadati</taxon>
        <taxon>Pseudomonadota</taxon>
        <taxon>Gammaproteobacteria</taxon>
        <taxon>Kangiellales</taxon>
        <taxon>Kangiellaceae</taxon>
        <taxon>Kangiella</taxon>
    </lineage>
</organism>
<keyword evidence="3" id="KW-0449">Lipoprotein</keyword>
<proteinExistence type="predicted"/>
<comment type="caution">
    <text evidence="3">The sequence shown here is derived from an EMBL/GenBank/DDBJ whole genome shotgun (WGS) entry which is preliminary data.</text>
</comment>
<dbReference type="Gene3D" id="2.50.20.10">
    <property type="entry name" value="Lipoprotein localisation LolA/LolB/LppX"/>
    <property type="match status" value="1"/>
</dbReference>
<evidence type="ECO:0000259" key="2">
    <source>
        <dbReference type="Pfam" id="PF17131"/>
    </source>
</evidence>
<dbReference type="Pfam" id="PF17131">
    <property type="entry name" value="LolA_like"/>
    <property type="match status" value="1"/>
</dbReference>
<dbReference type="Proteomes" id="UP001501221">
    <property type="component" value="Unassembled WGS sequence"/>
</dbReference>